<feature type="transmembrane region" description="Helical" evidence="1">
    <location>
        <begin position="316"/>
        <end position="335"/>
    </location>
</feature>
<dbReference type="RefSeq" id="WP_010313667.1">
    <property type="nucleotide sequence ID" value="NZ_CP061007.1"/>
</dbReference>
<keyword evidence="1" id="KW-1133">Transmembrane helix</keyword>
<accession>A0A2N3XY47</accession>
<protein>
    <submittedName>
        <fullName evidence="2">Membrane protein</fullName>
    </submittedName>
</protein>
<organism evidence="2 3">
    <name type="scientific">Saccharopolyspora spinosa</name>
    <dbReference type="NCBI Taxonomy" id="60894"/>
    <lineage>
        <taxon>Bacteria</taxon>
        <taxon>Bacillati</taxon>
        <taxon>Actinomycetota</taxon>
        <taxon>Actinomycetes</taxon>
        <taxon>Pseudonocardiales</taxon>
        <taxon>Pseudonocardiaceae</taxon>
        <taxon>Saccharopolyspora</taxon>
    </lineage>
</organism>
<dbReference type="EMBL" id="PJNB01000001">
    <property type="protein sequence ID" value="PKW15613.1"/>
    <property type="molecule type" value="Genomic_DNA"/>
</dbReference>
<feature type="transmembrane region" description="Helical" evidence="1">
    <location>
        <begin position="347"/>
        <end position="369"/>
    </location>
</feature>
<evidence type="ECO:0000256" key="1">
    <source>
        <dbReference type="SAM" id="Phobius"/>
    </source>
</evidence>
<gene>
    <name evidence="2" type="ORF">A8926_3352</name>
</gene>
<dbReference type="InterPro" id="IPR018650">
    <property type="entry name" value="STSV1_Orf64"/>
</dbReference>
<feature type="transmembrane region" description="Helical" evidence="1">
    <location>
        <begin position="107"/>
        <end position="126"/>
    </location>
</feature>
<keyword evidence="3" id="KW-1185">Reference proteome</keyword>
<dbReference type="Proteomes" id="UP000233786">
    <property type="component" value="Unassembled WGS sequence"/>
</dbReference>
<evidence type="ECO:0000313" key="2">
    <source>
        <dbReference type="EMBL" id="PKW15613.1"/>
    </source>
</evidence>
<feature type="transmembrane region" description="Helical" evidence="1">
    <location>
        <begin position="275"/>
        <end position="296"/>
    </location>
</feature>
<sequence length="471" mass="51342">MSTTTFVPTTAANSDRRAVSNQAVLFLLWAAFFACYAWISLERYAGYASMSFDLGIFEQVVRSYAEGRTPVADLLGPGFVIFGDHFSPALALLAPLYFLFPSAQTLLVAQAALFALSIVAVTRAATRLLGDTRGWSVGVAYGLSWGVQRAVDFDFHEICFAVPLVAFALEAALSQRWWRALLLTAPLVLVKDDLALTAAAIALVLAWLARQHDKRFARVAVVSAVLFVVAWFCITLLVIPSFNPTGAYRYWDKISGDVGFPASLLEGWDEKSGTALWLLIPTTGLLALRSPVLLAILPTLGWRFASLEEHYWSTDWHYNAVLMPILTLAMVDAIARLRATHPSWLRGYASHLPGLVLAAAVALAVTLPIGKQIQSGSDRFQQDPEAASRVLAMIPDGATVVANNSTIAHLTGRCRVFWPGNTDGIVPDYVAIHEPDKTAAEVREEADGWNPGTTYQVLLEDSGFWALGRTT</sequence>
<keyword evidence="1" id="KW-0472">Membrane</keyword>
<evidence type="ECO:0000313" key="3">
    <source>
        <dbReference type="Proteomes" id="UP000233786"/>
    </source>
</evidence>
<proteinExistence type="predicted"/>
<reference evidence="2" key="1">
    <citation type="submission" date="2017-12" db="EMBL/GenBank/DDBJ databases">
        <title>Sequencing the genomes of 1000 Actinobacteria strains.</title>
        <authorList>
            <person name="Klenk H.-P."/>
        </authorList>
    </citation>
    <scope>NUCLEOTIDE SEQUENCE [LARGE SCALE GENOMIC DNA]</scope>
    <source>
        <strain evidence="2">DSM 44228</strain>
    </source>
</reference>
<name>A0A2N3XY47_SACSN</name>
<feature type="transmembrane region" description="Helical" evidence="1">
    <location>
        <begin position="23"/>
        <end position="41"/>
    </location>
</feature>
<dbReference type="AlphaFoldDB" id="A0A2N3XY47"/>
<feature type="transmembrane region" description="Helical" evidence="1">
    <location>
        <begin position="216"/>
        <end position="239"/>
    </location>
</feature>
<dbReference type="Pfam" id="PF09852">
    <property type="entry name" value="DUF2079"/>
    <property type="match status" value="1"/>
</dbReference>
<keyword evidence="1" id="KW-0812">Transmembrane</keyword>
<comment type="caution">
    <text evidence="2">The sequence shown here is derived from an EMBL/GenBank/DDBJ whole genome shotgun (WGS) entry which is preliminary data.</text>
</comment>
<dbReference type="OrthoDB" id="5240834at2"/>